<dbReference type="InterPro" id="IPR001078">
    <property type="entry name" value="2-oxoacid_DH_actylTfrase"/>
</dbReference>
<dbReference type="InterPro" id="IPR000089">
    <property type="entry name" value="Biotin_lipoyl"/>
</dbReference>
<accession>A0ABN0P0R9</accession>
<dbReference type="PANTHER" id="PTHR43178">
    <property type="entry name" value="DIHYDROLIPOAMIDE ACETYLTRANSFERASE COMPONENT OF PYRUVATE DEHYDROGENASE COMPLEX"/>
    <property type="match status" value="1"/>
</dbReference>
<dbReference type="PROSITE" id="PS00189">
    <property type="entry name" value="LIPOYL"/>
    <property type="match status" value="1"/>
</dbReference>
<dbReference type="EMBL" id="AWVH01000006">
    <property type="protein sequence ID" value="ERJ94048.1"/>
    <property type="molecule type" value="Genomic_DNA"/>
</dbReference>
<comment type="caution">
    <text evidence="10">The sequence shown here is derived from an EMBL/GenBank/DDBJ whole genome shotgun (WGS) entry which is preliminary data.</text>
</comment>
<dbReference type="Gene3D" id="3.30.559.10">
    <property type="entry name" value="Chloramphenicol acetyltransferase-like domain"/>
    <property type="match status" value="1"/>
</dbReference>
<feature type="domain" description="Lipoyl-binding" evidence="9">
    <location>
        <begin position="2"/>
        <end position="77"/>
    </location>
</feature>
<dbReference type="PROSITE" id="PS50968">
    <property type="entry name" value="BIOTINYL_LIPOYL"/>
    <property type="match status" value="1"/>
</dbReference>
<dbReference type="GO" id="GO:0016746">
    <property type="term" value="F:acyltransferase activity"/>
    <property type="evidence" value="ECO:0007669"/>
    <property type="project" value="UniProtKB-KW"/>
</dbReference>
<reference evidence="10 11" key="1">
    <citation type="submission" date="2013-08" db="EMBL/GenBank/DDBJ databases">
        <authorList>
            <person name="Weinstock G."/>
            <person name="Sodergren E."/>
            <person name="Wylie T."/>
            <person name="Fulton L."/>
            <person name="Fulton R."/>
            <person name="Fronick C."/>
            <person name="O'Laughlin M."/>
            <person name="Godfrey J."/>
            <person name="Miner T."/>
            <person name="Herter B."/>
            <person name="Appelbaum E."/>
            <person name="Cordes M."/>
            <person name="Lek S."/>
            <person name="Wollam A."/>
            <person name="Pepin K.H."/>
            <person name="Palsikar V.B."/>
            <person name="Mitreva M."/>
            <person name="Wilson R.K."/>
        </authorList>
    </citation>
    <scope>NUCLEOTIDE SEQUENCE [LARGE SCALE GENOMIC DNA]</scope>
    <source>
        <strain evidence="10 11">ATCC 700332</strain>
    </source>
</reference>
<keyword evidence="4 7" id="KW-0808">Transferase</keyword>
<keyword evidence="11" id="KW-1185">Reference proteome</keyword>
<dbReference type="SUPFAM" id="SSF47005">
    <property type="entry name" value="Peripheral subunit-binding domain of 2-oxo acid dehydrogenase complex"/>
    <property type="match status" value="1"/>
</dbReference>
<dbReference type="SUPFAM" id="SSF52777">
    <property type="entry name" value="CoA-dependent acyltransferases"/>
    <property type="match status" value="1"/>
</dbReference>
<comment type="similarity">
    <text evidence="2 7">Belongs to the 2-oxoacid dehydrogenase family.</text>
</comment>
<dbReference type="Pfam" id="PF02817">
    <property type="entry name" value="E3_binding"/>
    <property type="match status" value="1"/>
</dbReference>
<organism evidence="10 11">
    <name type="scientific">Treponema lecithinolyticum ATCC 700332</name>
    <dbReference type="NCBI Taxonomy" id="1321815"/>
    <lineage>
        <taxon>Bacteria</taxon>
        <taxon>Pseudomonadati</taxon>
        <taxon>Spirochaetota</taxon>
        <taxon>Spirochaetia</taxon>
        <taxon>Spirochaetales</taxon>
        <taxon>Treponemataceae</taxon>
        <taxon>Treponema</taxon>
    </lineage>
</organism>
<feature type="compositionally biased region" description="Low complexity" evidence="8">
    <location>
        <begin position="116"/>
        <end position="141"/>
    </location>
</feature>
<dbReference type="SUPFAM" id="SSF51230">
    <property type="entry name" value="Single hybrid motif"/>
    <property type="match status" value="1"/>
</dbReference>
<sequence length="484" mass="49806">MAHVLIMPRQGNTVESCIIVEWKKKEGDTVDSETVVCEVETDKATFEVPAGASGTVLKVLHTEGDDVPVLQPIMVVGKPGEKWEDSVKAPPQTEAPKEAQTASEPASAAGEPVTDAPAASSAAEKTQAAKTASAAPAVPSAAPGAHLAISPRARAAAFKEAVDVRTLSGSGAEGRIIEADVLRAAAERPPLTAAAKEALRLGGLLPAAGSGIGGRVTLADIQAVADGSAAAFAPASGSSAGADRALAAYSAADEYTDTPIKGIRKVIAERMMNSLATAAQFTLNASAEAVRMQSLRERFKASDPAMGLSKVTVNDLVLFLVSRLLKEFPFLNGVKTNGTIRLYKNVHLGMAVDTPRGLMVPVIRNADRMSLAQISAQAKLLAGECQAGSISPDLLSGSTFTVTNLGNTGIESFTPVINAPEIAILGVCGIQPKPAADGQGGYAILPHLSFSLTIDHAVVDGAPAAKFVKALCAALKDIDIWIAK</sequence>
<evidence type="ECO:0000256" key="3">
    <source>
        <dbReference type="ARBA" id="ARBA00011484"/>
    </source>
</evidence>
<dbReference type="Pfam" id="PF00198">
    <property type="entry name" value="2-oxoacid_dh"/>
    <property type="match status" value="1"/>
</dbReference>
<feature type="region of interest" description="Disordered" evidence="8">
    <location>
        <begin position="80"/>
        <end position="141"/>
    </location>
</feature>
<dbReference type="InterPro" id="IPR003016">
    <property type="entry name" value="2-oxoA_DH_lipoyl-BS"/>
</dbReference>
<dbReference type="Proteomes" id="UP000016649">
    <property type="component" value="Unassembled WGS sequence"/>
</dbReference>
<comment type="subunit">
    <text evidence="3">Forms a 24-polypeptide structural core with octahedral symmetry.</text>
</comment>
<gene>
    <name evidence="10" type="ORF">HMPREF9193_00403</name>
</gene>
<keyword evidence="5 7" id="KW-0450">Lipoyl</keyword>
<dbReference type="InterPro" id="IPR036625">
    <property type="entry name" value="E3-bd_dom_sf"/>
</dbReference>
<evidence type="ECO:0000256" key="4">
    <source>
        <dbReference type="ARBA" id="ARBA00022679"/>
    </source>
</evidence>
<comment type="cofactor">
    <cofactor evidence="1 7">
        <name>(R)-lipoate</name>
        <dbReference type="ChEBI" id="CHEBI:83088"/>
    </cofactor>
</comment>
<name>A0ABN0P0R9_TRELE</name>
<dbReference type="EC" id="2.3.1.-" evidence="7"/>
<dbReference type="InterPro" id="IPR023213">
    <property type="entry name" value="CAT-like_dom_sf"/>
</dbReference>
<dbReference type="InterPro" id="IPR011053">
    <property type="entry name" value="Single_hybrid_motif"/>
</dbReference>
<dbReference type="InterPro" id="IPR004167">
    <property type="entry name" value="PSBD"/>
</dbReference>
<evidence type="ECO:0000256" key="2">
    <source>
        <dbReference type="ARBA" id="ARBA00007317"/>
    </source>
</evidence>
<dbReference type="RefSeq" id="WP_021686804.1">
    <property type="nucleotide sequence ID" value="NZ_KI260561.1"/>
</dbReference>
<evidence type="ECO:0000313" key="11">
    <source>
        <dbReference type="Proteomes" id="UP000016649"/>
    </source>
</evidence>
<keyword evidence="6 7" id="KW-0012">Acyltransferase</keyword>
<dbReference type="CDD" id="cd06849">
    <property type="entry name" value="lipoyl_domain"/>
    <property type="match status" value="1"/>
</dbReference>
<evidence type="ECO:0000256" key="1">
    <source>
        <dbReference type="ARBA" id="ARBA00001938"/>
    </source>
</evidence>
<dbReference type="Pfam" id="PF00364">
    <property type="entry name" value="Biotin_lipoyl"/>
    <property type="match status" value="1"/>
</dbReference>
<dbReference type="Gene3D" id="4.10.320.10">
    <property type="entry name" value="E3-binding domain"/>
    <property type="match status" value="1"/>
</dbReference>
<evidence type="ECO:0000256" key="6">
    <source>
        <dbReference type="ARBA" id="ARBA00023315"/>
    </source>
</evidence>
<dbReference type="PANTHER" id="PTHR43178:SF5">
    <property type="entry name" value="LIPOAMIDE ACYLTRANSFERASE COMPONENT OF BRANCHED-CHAIN ALPHA-KETO ACID DEHYDROGENASE COMPLEX, MITOCHONDRIAL"/>
    <property type="match status" value="1"/>
</dbReference>
<evidence type="ECO:0000313" key="10">
    <source>
        <dbReference type="EMBL" id="ERJ94048.1"/>
    </source>
</evidence>
<evidence type="ECO:0000256" key="8">
    <source>
        <dbReference type="SAM" id="MobiDB-lite"/>
    </source>
</evidence>
<evidence type="ECO:0000256" key="7">
    <source>
        <dbReference type="RuleBase" id="RU003423"/>
    </source>
</evidence>
<protein>
    <recommendedName>
        <fullName evidence="7">Dihydrolipoamide acetyltransferase component of pyruvate dehydrogenase complex</fullName>
        <ecNumber evidence="7">2.3.1.-</ecNumber>
    </recommendedName>
</protein>
<evidence type="ECO:0000259" key="9">
    <source>
        <dbReference type="PROSITE" id="PS50968"/>
    </source>
</evidence>
<dbReference type="InterPro" id="IPR050743">
    <property type="entry name" value="2-oxoacid_DH_E2_comp"/>
</dbReference>
<proteinExistence type="inferred from homology"/>
<dbReference type="Gene3D" id="2.40.50.100">
    <property type="match status" value="1"/>
</dbReference>
<evidence type="ECO:0000256" key="5">
    <source>
        <dbReference type="ARBA" id="ARBA00022823"/>
    </source>
</evidence>